<dbReference type="PANTHER" id="PTHR48094:SF11">
    <property type="entry name" value="GLUTATHIONE-INDEPENDENT GLYOXALASE HSP31-RELATED"/>
    <property type="match status" value="1"/>
</dbReference>
<dbReference type="GO" id="GO:0005737">
    <property type="term" value="C:cytoplasm"/>
    <property type="evidence" value="ECO:0007669"/>
    <property type="project" value="TreeGrafter"/>
</dbReference>
<comment type="similarity">
    <text evidence="4">Belongs to the peptidase C56 family. HSP31-like subfamily.</text>
</comment>
<evidence type="ECO:0000259" key="6">
    <source>
        <dbReference type="Pfam" id="PF01965"/>
    </source>
</evidence>
<evidence type="ECO:0000256" key="4">
    <source>
        <dbReference type="ARBA" id="ARBA00038493"/>
    </source>
</evidence>
<dbReference type="InterPro" id="IPR002818">
    <property type="entry name" value="DJ-1/PfpI"/>
</dbReference>
<dbReference type="InterPro" id="IPR050325">
    <property type="entry name" value="Prot/Nucl_acid_deglycase"/>
</dbReference>
<keyword evidence="8" id="KW-1185">Reference proteome</keyword>
<proteinExistence type="inferred from homology"/>
<comment type="catalytic activity">
    <reaction evidence="5">
        <text>methylglyoxal + H2O = (R)-lactate + H(+)</text>
        <dbReference type="Rhea" id="RHEA:27754"/>
        <dbReference type="ChEBI" id="CHEBI:15377"/>
        <dbReference type="ChEBI" id="CHEBI:15378"/>
        <dbReference type="ChEBI" id="CHEBI:16004"/>
        <dbReference type="ChEBI" id="CHEBI:17158"/>
        <dbReference type="EC" id="4.2.1.130"/>
    </reaction>
</comment>
<dbReference type="InterPro" id="IPR029062">
    <property type="entry name" value="Class_I_gatase-like"/>
</dbReference>
<evidence type="ECO:0000256" key="5">
    <source>
        <dbReference type="ARBA" id="ARBA00048082"/>
    </source>
</evidence>
<organism evidence="7 8">
    <name type="scientific">Diatrype stigma</name>
    <dbReference type="NCBI Taxonomy" id="117547"/>
    <lineage>
        <taxon>Eukaryota</taxon>
        <taxon>Fungi</taxon>
        <taxon>Dikarya</taxon>
        <taxon>Ascomycota</taxon>
        <taxon>Pezizomycotina</taxon>
        <taxon>Sordariomycetes</taxon>
        <taxon>Xylariomycetidae</taxon>
        <taxon>Xylariales</taxon>
        <taxon>Diatrypaceae</taxon>
        <taxon>Diatrype</taxon>
    </lineage>
</organism>
<keyword evidence="3" id="KW-0456">Lyase</keyword>
<evidence type="ECO:0000256" key="3">
    <source>
        <dbReference type="ARBA" id="ARBA00023239"/>
    </source>
</evidence>
<dbReference type="EMBL" id="JAKJXP020000021">
    <property type="protein sequence ID" value="KAK7754326.1"/>
    <property type="molecule type" value="Genomic_DNA"/>
</dbReference>
<evidence type="ECO:0000256" key="1">
    <source>
        <dbReference type="ARBA" id="ARBA00013134"/>
    </source>
</evidence>
<keyword evidence="2" id="KW-0346">Stress response</keyword>
<dbReference type="Gene3D" id="3.40.50.880">
    <property type="match status" value="1"/>
</dbReference>
<dbReference type="PANTHER" id="PTHR48094">
    <property type="entry name" value="PROTEIN/NUCLEIC ACID DEGLYCASE DJ-1-RELATED"/>
    <property type="match status" value="1"/>
</dbReference>
<reference evidence="7 8" key="1">
    <citation type="submission" date="2024-02" db="EMBL/GenBank/DDBJ databases">
        <title>De novo assembly and annotation of 12 fungi associated with fruit tree decline syndrome in Ontario, Canada.</title>
        <authorList>
            <person name="Sulman M."/>
            <person name="Ellouze W."/>
            <person name="Ilyukhin E."/>
        </authorList>
    </citation>
    <scope>NUCLEOTIDE SEQUENCE [LARGE SCALE GENOMIC DNA]</scope>
    <source>
        <strain evidence="7 8">M11/M66-122</strain>
    </source>
</reference>
<sequence length="228" mass="23868">MAPKVLVVLTSFGYIESAKKPTGWYLPEFAHPYEVLTKKGVEITVASPKGGEAPLDPSSVEAFQADPSSSEFLKTKKSVWEQTAKLSTFVGRGAAQEFDALFYPGGVGPMFDLATDAESQALIAEFVAAGKPVASVCHGPAAFTGVPGLLAGKRVTGFSNAEEEVTGVKDHLNFLLEDKLREAGGSYEKAAEPWAEHVVVENGGKLITGQNPASSKGVGEALAKAIGV</sequence>
<dbReference type="AlphaFoldDB" id="A0AAN9YR61"/>
<dbReference type="CDD" id="cd03141">
    <property type="entry name" value="GATase1_Hsp31_like"/>
    <property type="match status" value="1"/>
</dbReference>
<dbReference type="SUPFAM" id="SSF52317">
    <property type="entry name" value="Class I glutamine amidotransferase-like"/>
    <property type="match status" value="1"/>
</dbReference>
<evidence type="ECO:0000256" key="2">
    <source>
        <dbReference type="ARBA" id="ARBA00023016"/>
    </source>
</evidence>
<dbReference type="GO" id="GO:0019243">
    <property type="term" value="P:methylglyoxal catabolic process to D-lactate via S-lactoyl-glutathione"/>
    <property type="evidence" value="ECO:0007669"/>
    <property type="project" value="TreeGrafter"/>
</dbReference>
<evidence type="ECO:0000313" key="8">
    <source>
        <dbReference type="Proteomes" id="UP001320420"/>
    </source>
</evidence>
<protein>
    <recommendedName>
        <fullName evidence="1">D-lactate dehydratase</fullName>
        <ecNumber evidence="1">4.2.1.130</ecNumber>
    </recommendedName>
</protein>
<dbReference type="EC" id="4.2.1.130" evidence="1"/>
<dbReference type="GO" id="GO:0019172">
    <property type="term" value="F:glyoxalase III activity"/>
    <property type="evidence" value="ECO:0007669"/>
    <property type="project" value="UniProtKB-EC"/>
</dbReference>
<evidence type="ECO:0000313" key="7">
    <source>
        <dbReference type="EMBL" id="KAK7754326.1"/>
    </source>
</evidence>
<accession>A0AAN9YR61</accession>
<comment type="caution">
    <text evidence="7">The sequence shown here is derived from an EMBL/GenBank/DDBJ whole genome shotgun (WGS) entry which is preliminary data.</text>
</comment>
<dbReference type="Proteomes" id="UP001320420">
    <property type="component" value="Unassembled WGS sequence"/>
</dbReference>
<name>A0AAN9YR61_9PEZI</name>
<dbReference type="Pfam" id="PF01965">
    <property type="entry name" value="DJ-1_PfpI"/>
    <property type="match status" value="1"/>
</dbReference>
<feature type="domain" description="DJ-1/PfpI" evidence="6">
    <location>
        <begin position="28"/>
        <end position="216"/>
    </location>
</feature>
<gene>
    <name evidence="7" type="ORF">SLS62_003619</name>
</gene>